<dbReference type="SMART" id="SM00796">
    <property type="entry name" value="AHS1"/>
    <property type="match status" value="1"/>
</dbReference>
<dbReference type="GO" id="GO:0005524">
    <property type="term" value="F:ATP binding"/>
    <property type="evidence" value="ECO:0007669"/>
    <property type="project" value="UniProtKB-KW"/>
</dbReference>
<sequence>MQVLPAGPGALLAALEDAADVPVLYADLRRDLPTIQGCRDVVPGARTVLLDGLEDLEAARTYLAAWTPSARSAGGEPRVVELPTTYDGEDLDDVARRWEMTRAEVVATHTGTEFTVAFVGFSPGFAYCTGLPAELAVPRLDRPRPRVPAGSVGLAGEYAGVYPSASPGGWRLLGRTSATLWDASREEPALLTPGTRVRFTES</sequence>
<dbReference type="EMBL" id="JADKPN010000006">
    <property type="protein sequence ID" value="MBF4763899.1"/>
    <property type="molecule type" value="Genomic_DNA"/>
</dbReference>
<keyword evidence="2 5" id="KW-0378">Hydrolase</keyword>
<keyword evidence="3" id="KW-0067">ATP-binding</keyword>
<dbReference type="PANTHER" id="PTHR34698:SF2">
    <property type="entry name" value="5-OXOPROLINASE SUBUNIT B"/>
    <property type="match status" value="1"/>
</dbReference>
<dbReference type="Proteomes" id="UP000640489">
    <property type="component" value="Unassembled WGS sequence"/>
</dbReference>
<dbReference type="SUPFAM" id="SSF50891">
    <property type="entry name" value="Cyclophilin-like"/>
    <property type="match status" value="1"/>
</dbReference>
<name>A0A930VAG1_9ACTN</name>
<reference evidence="5" key="1">
    <citation type="submission" date="2020-11" db="EMBL/GenBank/DDBJ databases">
        <title>Nocardioides sp. nov., isolated from Soil of Cynanchum wilfordii Hemsley rhizosphere.</title>
        <authorList>
            <person name="Lee J.-S."/>
            <person name="Suh M.K."/>
            <person name="Kim J.-S."/>
        </authorList>
    </citation>
    <scope>NUCLEOTIDE SEQUENCE</scope>
    <source>
        <strain evidence="5">KCTC 19275</strain>
    </source>
</reference>
<dbReference type="GO" id="GO:0016787">
    <property type="term" value="F:hydrolase activity"/>
    <property type="evidence" value="ECO:0007669"/>
    <property type="project" value="UniProtKB-KW"/>
</dbReference>
<feature type="domain" description="Carboxyltransferase" evidence="4">
    <location>
        <begin position="1"/>
        <end position="191"/>
    </location>
</feature>
<dbReference type="AlphaFoldDB" id="A0A930VAG1"/>
<evidence type="ECO:0000313" key="6">
    <source>
        <dbReference type="Proteomes" id="UP000640489"/>
    </source>
</evidence>
<dbReference type="InterPro" id="IPR029000">
    <property type="entry name" value="Cyclophilin-like_dom_sf"/>
</dbReference>
<keyword evidence="1" id="KW-0547">Nucleotide-binding</keyword>
<evidence type="ECO:0000256" key="2">
    <source>
        <dbReference type="ARBA" id="ARBA00022801"/>
    </source>
</evidence>
<gene>
    <name evidence="5" type="ORF">ISU07_12250</name>
</gene>
<evidence type="ECO:0000313" key="5">
    <source>
        <dbReference type="EMBL" id="MBF4763899.1"/>
    </source>
</evidence>
<comment type="caution">
    <text evidence="5">The sequence shown here is derived from an EMBL/GenBank/DDBJ whole genome shotgun (WGS) entry which is preliminary data.</text>
</comment>
<keyword evidence="6" id="KW-1185">Reference proteome</keyword>
<protein>
    <submittedName>
        <fullName evidence="5">Allophanate hydrolase subunit 1</fullName>
    </submittedName>
</protein>
<dbReference type="Gene3D" id="2.40.100.10">
    <property type="entry name" value="Cyclophilin-like"/>
    <property type="match status" value="1"/>
</dbReference>
<dbReference type="InterPro" id="IPR010016">
    <property type="entry name" value="PxpB"/>
</dbReference>
<organism evidence="5 6">
    <name type="scientific">Nocardioides islandensis</name>
    <dbReference type="NCBI Taxonomy" id="433663"/>
    <lineage>
        <taxon>Bacteria</taxon>
        <taxon>Bacillati</taxon>
        <taxon>Actinomycetota</taxon>
        <taxon>Actinomycetes</taxon>
        <taxon>Propionibacteriales</taxon>
        <taxon>Nocardioidaceae</taxon>
        <taxon>Nocardioides</taxon>
    </lineage>
</organism>
<dbReference type="Gene3D" id="3.30.1360.40">
    <property type="match status" value="1"/>
</dbReference>
<evidence type="ECO:0000259" key="4">
    <source>
        <dbReference type="SMART" id="SM00796"/>
    </source>
</evidence>
<evidence type="ECO:0000256" key="1">
    <source>
        <dbReference type="ARBA" id="ARBA00022741"/>
    </source>
</evidence>
<dbReference type="PANTHER" id="PTHR34698">
    <property type="entry name" value="5-OXOPROLINASE SUBUNIT B"/>
    <property type="match status" value="1"/>
</dbReference>
<dbReference type="RefSeq" id="WP_194707075.1">
    <property type="nucleotide sequence ID" value="NZ_JADKPN010000006.1"/>
</dbReference>
<dbReference type="InterPro" id="IPR003833">
    <property type="entry name" value="CT_C_D"/>
</dbReference>
<evidence type="ECO:0000256" key="3">
    <source>
        <dbReference type="ARBA" id="ARBA00022840"/>
    </source>
</evidence>
<dbReference type="Pfam" id="PF02682">
    <property type="entry name" value="CT_C_D"/>
    <property type="match status" value="1"/>
</dbReference>
<proteinExistence type="predicted"/>
<accession>A0A930VAG1</accession>